<feature type="domain" description="Porin" evidence="12">
    <location>
        <begin position="9"/>
        <end position="313"/>
    </location>
</feature>
<comment type="subunit">
    <text evidence="2">Homotrimer.</text>
</comment>
<dbReference type="PANTHER" id="PTHR34501">
    <property type="entry name" value="PROTEIN YDDL-RELATED"/>
    <property type="match status" value="1"/>
</dbReference>
<evidence type="ECO:0000313" key="14">
    <source>
        <dbReference type="Proteomes" id="UP000433577"/>
    </source>
</evidence>
<dbReference type="GO" id="GO:0046930">
    <property type="term" value="C:pore complex"/>
    <property type="evidence" value="ECO:0007669"/>
    <property type="project" value="UniProtKB-KW"/>
</dbReference>
<proteinExistence type="predicted"/>
<dbReference type="AlphaFoldDB" id="A0A7Z2JGZ4"/>
<dbReference type="InterPro" id="IPR023614">
    <property type="entry name" value="Porin_dom_sf"/>
</dbReference>
<keyword evidence="7" id="KW-0406">Ion transport</keyword>
<gene>
    <name evidence="13" type="ORF">FAZ98_21315</name>
</gene>
<dbReference type="InterPro" id="IPR002299">
    <property type="entry name" value="Porin_Neis"/>
</dbReference>
<evidence type="ECO:0000259" key="12">
    <source>
        <dbReference type="Pfam" id="PF13609"/>
    </source>
</evidence>
<accession>A0A7Z2JGZ4</accession>
<dbReference type="GO" id="GO:0015288">
    <property type="term" value="F:porin activity"/>
    <property type="evidence" value="ECO:0007669"/>
    <property type="project" value="UniProtKB-KW"/>
</dbReference>
<evidence type="ECO:0000256" key="11">
    <source>
        <dbReference type="SAM" id="SignalP"/>
    </source>
</evidence>
<evidence type="ECO:0000256" key="7">
    <source>
        <dbReference type="ARBA" id="ARBA00023065"/>
    </source>
</evidence>
<dbReference type="OrthoDB" id="8982743at2"/>
<keyword evidence="8" id="KW-0626">Porin</keyword>
<evidence type="ECO:0000256" key="5">
    <source>
        <dbReference type="ARBA" id="ARBA00022692"/>
    </source>
</evidence>
<dbReference type="PANTHER" id="PTHR34501:SF9">
    <property type="entry name" value="MAJOR OUTER MEMBRANE PROTEIN P.IA"/>
    <property type="match status" value="1"/>
</dbReference>
<evidence type="ECO:0000256" key="8">
    <source>
        <dbReference type="ARBA" id="ARBA00023114"/>
    </source>
</evidence>
<evidence type="ECO:0000313" key="13">
    <source>
        <dbReference type="EMBL" id="QGZ64266.1"/>
    </source>
</evidence>
<feature type="chain" id="PRO_5030865116" evidence="11">
    <location>
        <begin position="20"/>
        <end position="354"/>
    </location>
</feature>
<evidence type="ECO:0000256" key="6">
    <source>
        <dbReference type="ARBA" id="ARBA00022729"/>
    </source>
</evidence>
<dbReference type="RefSeq" id="WP_158953522.1">
    <property type="nucleotide sequence ID" value="NZ_CP046914.1"/>
</dbReference>
<keyword evidence="3" id="KW-0813">Transport</keyword>
<keyword evidence="4" id="KW-1134">Transmembrane beta strand</keyword>
<evidence type="ECO:0000256" key="2">
    <source>
        <dbReference type="ARBA" id="ARBA00011233"/>
    </source>
</evidence>
<dbReference type="SUPFAM" id="SSF56935">
    <property type="entry name" value="Porins"/>
    <property type="match status" value="1"/>
</dbReference>
<dbReference type="EMBL" id="CP046914">
    <property type="protein sequence ID" value="QGZ64266.1"/>
    <property type="molecule type" value="Genomic_DNA"/>
</dbReference>
<feature type="signal peptide" evidence="11">
    <location>
        <begin position="1"/>
        <end position="19"/>
    </location>
</feature>
<dbReference type="GO" id="GO:0009279">
    <property type="term" value="C:cell outer membrane"/>
    <property type="evidence" value="ECO:0007669"/>
    <property type="project" value="UniProtKB-SubCell"/>
</dbReference>
<organism evidence="13 14">
    <name type="scientific">Paraburkholderia acidisoli</name>
    <dbReference type="NCBI Taxonomy" id="2571748"/>
    <lineage>
        <taxon>Bacteria</taxon>
        <taxon>Pseudomonadati</taxon>
        <taxon>Pseudomonadota</taxon>
        <taxon>Betaproteobacteria</taxon>
        <taxon>Burkholderiales</taxon>
        <taxon>Burkholderiaceae</taxon>
        <taxon>Paraburkholderia</taxon>
    </lineage>
</organism>
<evidence type="ECO:0000256" key="1">
    <source>
        <dbReference type="ARBA" id="ARBA00004571"/>
    </source>
</evidence>
<reference evidence="13 14" key="1">
    <citation type="submission" date="2019-12" db="EMBL/GenBank/DDBJ databases">
        <title>Paraburkholderia acidiphila 7Q-K02 sp. nov and Paraburkholderia acidisoli DHF22 sp. nov., two strains isolated from forest soil.</title>
        <authorList>
            <person name="Gao Z."/>
            <person name="Qiu L."/>
        </authorList>
    </citation>
    <scope>NUCLEOTIDE SEQUENCE [LARGE SCALE GENOMIC DNA]</scope>
    <source>
        <strain evidence="13 14">DHF22</strain>
    </source>
</reference>
<sequence>MKKTLLACALASSAVSSFAQSSNTLYGIIDTGVAYINNQAGHSNLFMESGWDSANRFGFKGTETLGGGYAAIYQLEAGFNSTTGTASGGLMFGRWAYVGISSPYGTLKLGRQYDFMSPYLFADSNMEYQSLWAGQYNDADRIAGEWVNNAVSWESAAFAGLRVGLMYGFSNAVGAFNGTSGSPRTVSAGARYHRGRLGIDFAFTKSNGTGASISQNLFGASDSRAMGLGARYAFDRFTVYGNINASYYNGIKGGLHQSIQGTDFGVRAALTPTFLLTPGVSLTRVEGKGSGQFNLTGDYLLSRRTDIQTGVFYAHAFNDRFQPALLPALNLATDVGASTSVNQVGVRVALRTRF</sequence>
<evidence type="ECO:0000256" key="9">
    <source>
        <dbReference type="ARBA" id="ARBA00023136"/>
    </source>
</evidence>
<dbReference type="InterPro" id="IPR050298">
    <property type="entry name" value="Gram-neg_bact_OMP"/>
</dbReference>
<keyword evidence="6 11" id="KW-0732">Signal</keyword>
<keyword evidence="5" id="KW-0812">Transmembrane</keyword>
<dbReference type="PRINTS" id="PR00184">
    <property type="entry name" value="NEISSPPORIN"/>
</dbReference>
<name>A0A7Z2JGZ4_9BURK</name>
<dbReference type="Gene3D" id="2.40.160.10">
    <property type="entry name" value="Porin"/>
    <property type="match status" value="1"/>
</dbReference>
<dbReference type="Pfam" id="PF13609">
    <property type="entry name" value="Porin_4"/>
    <property type="match status" value="1"/>
</dbReference>
<protein>
    <submittedName>
        <fullName evidence="13">Porin</fullName>
    </submittedName>
</protein>
<keyword evidence="10" id="KW-0998">Cell outer membrane</keyword>
<keyword evidence="14" id="KW-1185">Reference proteome</keyword>
<dbReference type="KEGG" id="pacs:FAZ98_21315"/>
<comment type="subcellular location">
    <subcellularLocation>
        <location evidence="1">Cell outer membrane</location>
        <topology evidence="1">Multi-pass membrane protein</topology>
    </subcellularLocation>
</comment>
<dbReference type="Proteomes" id="UP000433577">
    <property type="component" value="Chromosome 2"/>
</dbReference>
<keyword evidence="9" id="KW-0472">Membrane</keyword>
<dbReference type="InterPro" id="IPR033900">
    <property type="entry name" value="Gram_neg_porin_domain"/>
</dbReference>
<evidence type="ECO:0000256" key="10">
    <source>
        <dbReference type="ARBA" id="ARBA00023237"/>
    </source>
</evidence>
<evidence type="ECO:0000256" key="3">
    <source>
        <dbReference type="ARBA" id="ARBA00022448"/>
    </source>
</evidence>
<dbReference type="GO" id="GO:0006811">
    <property type="term" value="P:monoatomic ion transport"/>
    <property type="evidence" value="ECO:0007669"/>
    <property type="project" value="UniProtKB-KW"/>
</dbReference>
<dbReference type="CDD" id="cd00342">
    <property type="entry name" value="gram_neg_porins"/>
    <property type="match status" value="1"/>
</dbReference>
<evidence type="ECO:0000256" key="4">
    <source>
        <dbReference type="ARBA" id="ARBA00022452"/>
    </source>
</evidence>